<feature type="compositionally biased region" description="Low complexity" evidence="9">
    <location>
        <begin position="1"/>
        <end position="21"/>
    </location>
</feature>
<feature type="region of interest" description="Disordered" evidence="9">
    <location>
        <begin position="1212"/>
        <end position="1300"/>
    </location>
</feature>
<feature type="compositionally biased region" description="Polar residues" evidence="9">
    <location>
        <begin position="374"/>
        <end position="392"/>
    </location>
</feature>
<feature type="compositionally biased region" description="Polar residues" evidence="9">
    <location>
        <begin position="22"/>
        <end position="33"/>
    </location>
</feature>
<feature type="compositionally biased region" description="Low complexity" evidence="9">
    <location>
        <begin position="537"/>
        <end position="570"/>
    </location>
</feature>
<feature type="compositionally biased region" description="Basic and acidic residues" evidence="9">
    <location>
        <begin position="1231"/>
        <end position="1246"/>
    </location>
</feature>
<feature type="region of interest" description="Disordered" evidence="9">
    <location>
        <begin position="537"/>
        <end position="687"/>
    </location>
</feature>
<feature type="region of interest" description="Disordered" evidence="9">
    <location>
        <begin position="1491"/>
        <end position="1700"/>
    </location>
</feature>
<feature type="compositionally biased region" description="Polar residues" evidence="9">
    <location>
        <begin position="1148"/>
        <end position="1163"/>
    </location>
</feature>
<dbReference type="OrthoDB" id="2020972at2759"/>
<feature type="compositionally biased region" description="Polar residues" evidence="9">
    <location>
        <begin position="1541"/>
        <end position="1564"/>
    </location>
</feature>
<name>A0A232EHY0_9HYME</name>
<feature type="compositionally biased region" description="Basic and acidic residues" evidence="9">
    <location>
        <begin position="644"/>
        <end position="686"/>
    </location>
</feature>
<feature type="region of interest" description="Disordered" evidence="9">
    <location>
        <begin position="1"/>
        <end position="289"/>
    </location>
</feature>
<feature type="region of interest" description="Disordered" evidence="9">
    <location>
        <begin position="1343"/>
        <end position="1468"/>
    </location>
</feature>
<sequence length="1732" mass="192493">HQQQPPQHQQQQQHQQYQAQQNYNMPANDSTAGAGSLGQRFSGPSPTGISPTSNAPNFRPDQSQAIAGATGSFPRQNYPYQERDRNYPANMNQGQNYQPMSNQQQQSQQQSNFQTQNQVNQASNQTGMTDYSSYPQQNQTQGYNATAQPMQNNAMNYPATGQQVPSNETMPSATQGYMNNHQQNANGFPQSQQLQNSSMPSSTHQPYPSQAAQQPNSQSAPTMPNQQHGYSVNQAGTSNPMEISSGMGYNQNQQQQQPNQQQQLPSTQQQLSPVQQQQQQQQQQPQHGYQANIPQNQIKGYQNVPESQTSGYGITNQQSQQHGYPNEPQPHQQLQQQYHNQQQQSASYPSGNQAQQQPQHQQQLQPPPQHQQHGYNQHTSGFTPTQQQQQVPSAPMTYPPSQSAPTTPTNQVPMSYPPNAQQSQPASHAQNQSMTYPPNPQSRNKVVDSNDQQQQQQHGYSQNTQNLGGSYPVTPTKPQSYPSTIAQTPPTGQIPNSQQQPAQGQEQYWQRNYENDSYYNDANVNQYQNNQYSQSNVAASGNYPVNQQNQQSQQTQQNPQNQYQNYPANNMPDQKPPQQMASSQHIQNPVQANNPNAPHGAQNQALPQTNSVPSVPYNNSVNPTPAVPNTMHNNQGAEKTLLPTKEEEKEKDETAEKDNSIEKDKEKDDKSDDEIILKDETDKEKNSPGIIAAMGNIKDDPGIPYDWAYELMKGYVPGMIDASAKMSIFFCILEEAIRLSDRVLAFSQSLFTLNLIEDFLARNPFKYADGQTESWAKNVNYYRLDGSTSALEREKLINEFNVNPKVHLFLVSTRAGSLGINLVGANRAIVFDASWNPCHDTQAVCRVYRYGQQKNCYVYRLVTDNCLERKIYDRQISKQGMADRVVDQCNPDAHLSLKEATTLSWDWEEDSQVQDFSDAKDKYPDEVMHILLDKYSSLLTKQPFHHESLLVDRKDKKLSQAEKRLARRGYELEKMAANCSRPSYNYVPGNTAARGSLQIRQIRGDGSGPASKPVASVRPMQQRGADGLNARNPSGSRWIPAEVWQRQGMSAQEMTLPLDVVIPTNSPDKGSIVLKAGQKVMVLKSPKGIYMQLESGKIIAIRTALKINQQKKDEEPQKKSVAPLPQRNTNNKEIGFPLRNNAAISIIPKSSTSNTQTQQNRSLVKTGVNYRPFGEKEVAKRTKPVATAAAKPYSSQINANQVSLSRINKHKQDNSNDFASMGENSNSSDGQRVRSEQRVEEVRIEDVVNESGSNSEYSPSSRRSNSDTDTNMPRPMMENKMTPNFPIHSSSARPQGIRTSHDRDMYMIDPKVNAQKKFEMNRPGFPKNKKADGSDEIIIEDPSQHQHPQHQHSQHQHLHQHHPHPVQQQHHPHQHQPVHQPIPQHPQATRAQPRPISQHSGGVPRVTSDIILSGGKNHNNPGSNLNLTSPTVTPSQTISAPSRSKPTSVEATGHREPPISSDPTHGLTQGYQYAQFPIYYDYADPRSRPLTDPYGSYFSPAPPPHTATNLPRATSETSPAPQPPPAPVQHPKPAHAEETPKPSNESPSTAYSRVNAVSSKNSHASEVPETPAAKSIEPSHASHPSSANASSTPTPVRDDPHVPTAFSHPSSVRPAYPPGPYPPTPYDPYSQHYPPAPASSAAYSAGAAPGYPAYGGPSYNADYARMYSAFHGPPPPAADPYLQRSYAPPPASHPSNYYPPFPHPPPPPYPNYSFLPPYPNPNVPAEPQPPTQ</sequence>
<dbReference type="InterPro" id="IPR001650">
    <property type="entry name" value="Helicase_C-like"/>
</dbReference>
<proteinExistence type="inferred from homology"/>
<feature type="region of interest" description="Disordered" evidence="9">
    <location>
        <begin position="1712"/>
        <end position="1732"/>
    </location>
</feature>
<dbReference type="InterPro" id="IPR044574">
    <property type="entry name" value="ARIP4-like"/>
</dbReference>
<evidence type="ECO:0000313" key="12">
    <source>
        <dbReference type="Proteomes" id="UP000215335"/>
    </source>
</evidence>
<feature type="compositionally biased region" description="Polar residues" evidence="9">
    <location>
        <begin position="122"/>
        <end position="204"/>
    </location>
</feature>
<feature type="compositionally biased region" description="Polar residues" evidence="9">
    <location>
        <begin position="576"/>
        <end position="586"/>
    </location>
</feature>
<feature type="compositionally biased region" description="Low complexity" evidence="9">
    <location>
        <begin position="42"/>
        <end position="53"/>
    </location>
</feature>
<feature type="compositionally biased region" description="Polar residues" evidence="9">
    <location>
        <begin position="399"/>
        <end position="451"/>
    </location>
</feature>
<feature type="region of interest" description="Disordered" evidence="9">
    <location>
        <begin position="1109"/>
        <end position="1168"/>
    </location>
</feature>
<feature type="compositionally biased region" description="Low complexity" evidence="9">
    <location>
        <begin position="329"/>
        <end position="344"/>
    </location>
</feature>
<dbReference type="GO" id="GO:0016887">
    <property type="term" value="F:ATP hydrolysis activity"/>
    <property type="evidence" value="ECO:0007669"/>
    <property type="project" value="InterPro"/>
</dbReference>
<feature type="compositionally biased region" description="Polar residues" evidence="9">
    <location>
        <begin position="222"/>
        <end position="250"/>
    </location>
</feature>
<evidence type="ECO:0000256" key="6">
    <source>
        <dbReference type="ARBA" id="ARBA00022840"/>
    </source>
</evidence>
<comment type="subcellular location">
    <subcellularLocation>
        <location evidence="1">Nucleus</location>
    </subcellularLocation>
</comment>
<keyword evidence="12" id="KW-1185">Reference proteome</keyword>
<feature type="region of interest" description="Disordered" evidence="9">
    <location>
        <begin position="1002"/>
        <end position="1035"/>
    </location>
</feature>
<feature type="compositionally biased region" description="Polar residues" evidence="9">
    <location>
        <begin position="601"/>
        <end position="623"/>
    </location>
</feature>
<evidence type="ECO:0000256" key="2">
    <source>
        <dbReference type="ARBA" id="ARBA00007025"/>
    </source>
</evidence>
<comment type="similarity">
    <text evidence="2">Belongs to the SNF2/RAD54 helicase family.</text>
</comment>
<keyword evidence="5" id="KW-0347">Helicase</keyword>
<dbReference type="Gene3D" id="3.40.50.300">
    <property type="entry name" value="P-loop containing nucleotide triphosphate hydrolases"/>
    <property type="match status" value="1"/>
</dbReference>
<dbReference type="InterPro" id="IPR027417">
    <property type="entry name" value="P-loop_NTPase"/>
</dbReference>
<accession>A0A232EHY0</accession>
<organism evidence="11 12">
    <name type="scientific">Trichomalopsis sarcophagae</name>
    <dbReference type="NCBI Taxonomy" id="543379"/>
    <lineage>
        <taxon>Eukaryota</taxon>
        <taxon>Metazoa</taxon>
        <taxon>Ecdysozoa</taxon>
        <taxon>Arthropoda</taxon>
        <taxon>Hexapoda</taxon>
        <taxon>Insecta</taxon>
        <taxon>Pterygota</taxon>
        <taxon>Neoptera</taxon>
        <taxon>Endopterygota</taxon>
        <taxon>Hymenoptera</taxon>
        <taxon>Apocrita</taxon>
        <taxon>Proctotrupomorpha</taxon>
        <taxon>Chalcidoidea</taxon>
        <taxon>Pteromalidae</taxon>
        <taxon>Pteromalinae</taxon>
        <taxon>Trichomalopsis</taxon>
    </lineage>
</organism>
<feature type="compositionally biased region" description="Low complexity" evidence="9">
    <location>
        <begin position="1638"/>
        <end position="1659"/>
    </location>
</feature>
<keyword evidence="6" id="KW-0067">ATP-binding</keyword>
<feature type="compositionally biased region" description="Polar residues" evidence="9">
    <location>
        <begin position="303"/>
        <end position="323"/>
    </location>
</feature>
<dbReference type="Pfam" id="PF00271">
    <property type="entry name" value="Helicase_C"/>
    <property type="match status" value="1"/>
</dbReference>
<feature type="compositionally biased region" description="Low complexity" evidence="9">
    <location>
        <begin position="353"/>
        <end position="364"/>
    </location>
</feature>
<dbReference type="PROSITE" id="PS51194">
    <property type="entry name" value="HELICASE_CTER"/>
    <property type="match status" value="1"/>
</dbReference>
<keyword evidence="8" id="KW-0539">Nucleus</keyword>
<evidence type="ECO:0000256" key="5">
    <source>
        <dbReference type="ARBA" id="ARBA00022806"/>
    </source>
</evidence>
<dbReference type="Proteomes" id="UP000215335">
    <property type="component" value="Unassembled WGS sequence"/>
</dbReference>
<dbReference type="STRING" id="543379.A0A232EHY0"/>
<evidence type="ECO:0000256" key="4">
    <source>
        <dbReference type="ARBA" id="ARBA00022801"/>
    </source>
</evidence>
<feature type="domain" description="Helicase C-terminal" evidence="10">
    <location>
        <begin position="732"/>
        <end position="893"/>
    </location>
</feature>
<feature type="compositionally biased region" description="Polar residues" evidence="9">
    <location>
        <begin position="458"/>
        <end position="468"/>
    </location>
</feature>
<evidence type="ECO:0000256" key="9">
    <source>
        <dbReference type="SAM" id="MobiDB-lite"/>
    </source>
</evidence>
<dbReference type="GO" id="GO:0005524">
    <property type="term" value="F:ATP binding"/>
    <property type="evidence" value="ECO:0007669"/>
    <property type="project" value="UniProtKB-KW"/>
</dbReference>
<feature type="compositionally biased region" description="Polar residues" evidence="9">
    <location>
        <begin position="1215"/>
        <end position="1230"/>
    </location>
</feature>
<dbReference type="SUPFAM" id="SSF52540">
    <property type="entry name" value="P-loop containing nucleoside triphosphate hydrolases"/>
    <property type="match status" value="1"/>
</dbReference>
<feature type="compositionally biased region" description="Polar residues" evidence="9">
    <location>
        <begin position="1506"/>
        <end position="1518"/>
    </location>
</feature>
<evidence type="ECO:0000256" key="1">
    <source>
        <dbReference type="ARBA" id="ARBA00004123"/>
    </source>
</evidence>
<dbReference type="CDD" id="cd18793">
    <property type="entry name" value="SF2_C_SNF"/>
    <property type="match status" value="1"/>
</dbReference>
<keyword evidence="7" id="KW-0238">DNA-binding</keyword>
<evidence type="ECO:0000256" key="3">
    <source>
        <dbReference type="ARBA" id="ARBA00022741"/>
    </source>
</evidence>
<feature type="compositionally biased region" description="Low complexity" evidence="9">
    <location>
        <begin position="251"/>
        <end position="286"/>
    </location>
</feature>
<feature type="non-terminal residue" evidence="11">
    <location>
        <position position="1"/>
    </location>
</feature>
<feature type="compositionally biased region" description="Pro residues" evidence="9">
    <location>
        <begin position="1520"/>
        <end position="1530"/>
    </location>
</feature>
<feature type="compositionally biased region" description="Low complexity" evidence="9">
    <location>
        <begin position="1377"/>
        <end position="1387"/>
    </location>
</feature>
<feature type="region of interest" description="Disordered" evidence="9">
    <location>
        <begin position="303"/>
        <end position="506"/>
    </location>
</feature>
<dbReference type="SMART" id="SM00490">
    <property type="entry name" value="HELICc"/>
    <property type="match status" value="1"/>
</dbReference>
<dbReference type="PANTHER" id="PTHR45797">
    <property type="entry name" value="RAD54-LIKE"/>
    <property type="match status" value="1"/>
</dbReference>
<reference evidence="11 12" key="1">
    <citation type="journal article" date="2017" name="Curr. Biol.">
        <title>The Evolution of Venom by Co-option of Single-Copy Genes.</title>
        <authorList>
            <person name="Martinson E.O."/>
            <person name="Mrinalini"/>
            <person name="Kelkar Y.D."/>
            <person name="Chang C.H."/>
            <person name="Werren J.H."/>
        </authorList>
    </citation>
    <scope>NUCLEOTIDE SEQUENCE [LARGE SCALE GENOMIC DNA]</scope>
    <source>
        <strain evidence="11 12">Alberta</strain>
        <tissue evidence="11">Whole body</tissue>
    </source>
</reference>
<protein>
    <recommendedName>
        <fullName evidence="10">Helicase C-terminal domain-containing protein</fullName>
    </recommendedName>
</protein>
<feature type="compositionally biased region" description="Low complexity" evidence="9">
    <location>
        <begin position="93"/>
        <end position="121"/>
    </location>
</feature>
<evidence type="ECO:0000259" key="10">
    <source>
        <dbReference type="PROSITE" id="PS51194"/>
    </source>
</evidence>
<feature type="compositionally biased region" description="Pro residues" evidence="9">
    <location>
        <begin position="1687"/>
        <end position="1700"/>
    </location>
</feature>
<dbReference type="GO" id="GO:0003677">
    <property type="term" value="F:DNA binding"/>
    <property type="evidence" value="ECO:0007669"/>
    <property type="project" value="UniProtKB-KW"/>
</dbReference>
<feature type="compositionally biased region" description="Low complexity" evidence="9">
    <location>
        <begin position="205"/>
        <end position="221"/>
    </location>
</feature>
<feature type="compositionally biased region" description="Low complexity" evidence="9">
    <location>
        <begin position="587"/>
        <end position="598"/>
    </location>
</feature>
<gene>
    <name evidence="11" type="ORF">TSAR_012968</name>
</gene>
<feature type="compositionally biased region" description="Low complexity" evidence="9">
    <location>
        <begin position="1249"/>
        <end position="1263"/>
    </location>
</feature>
<dbReference type="InterPro" id="IPR049730">
    <property type="entry name" value="SNF2/RAD54-like_C"/>
</dbReference>
<evidence type="ECO:0000313" key="11">
    <source>
        <dbReference type="EMBL" id="OXU17963.1"/>
    </source>
</evidence>
<comment type="caution">
    <text evidence="11">The sequence shown here is derived from an EMBL/GenBank/DDBJ whole genome shotgun (WGS) entry which is preliminary data.</text>
</comment>
<dbReference type="GO" id="GO:0004386">
    <property type="term" value="F:helicase activity"/>
    <property type="evidence" value="ECO:0007669"/>
    <property type="project" value="UniProtKB-KW"/>
</dbReference>
<dbReference type="GO" id="GO:0005634">
    <property type="term" value="C:nucleus"/>
    <property type="evidence" value="ECO:0007669"/>
    <property type="project" value="UniProtKB-SubCell"/>
</dbReference>
<keyword evidence="4" id="KW-0378">Hydrolase</keyword>
<evidence type="ECO:0000256" key="7">
    <source>
        <dbReference type="ARBA" id="ARBA00023125"/>
    </source>
</evidence>
<dbReference type="EMBL" id="NNAY01004389">
    <property type="protein sequence ID" value="OXU17963.1"/>
    <property type="molecule type" value="Genomic_DNA"/>
</dbReference>
<keyword evidence="3" id="KW-0547">Nucleotide-binding</keyword>
<feature type="compositionally biased region" description="Polar residues" evidence="9">
    <location>
        <begin position="54"/>
        <end position="65"/>
    </location>
</feature>
<evidence type="ECO:0000256" key="8">
    <source>
        <dbReference type="ARBA" id="ARBA00023242"/>
    </source>
</evidence>
<dbReference type="PANTHER" id="PTHR45797:SF1">
    <property type="entry name" value="HELICASE ARIP4"/>
    <property type="match status" value="1"/>
</dbReference>
<feature type="compositionally biased region" description="Low complexity" evidence="9">
    <location>
        <begin position="1578"/>
        <end position="1595"/>
    </location>
</feature>
<feature type="compositionally biased region" description="Polar residues" evidence="9">
    <location>
        <begin position="476"/>
        <end position="506"/>
    </location>
</feature>
<feature type="compositionally biased region" description="Polar residues" evidence="9">
    <location>
        <begin position="1416"/>
        <end position="1450"/>
    </location>
</feature>
<feature type="compositionally biased region" description="Basic residues" evidence="9">
    <location>
        <begin position="1347"/>
        <end position="1376"/>
    </location>
</feature>
<feature type="compositionally biased region" description="Pro residues" evidence="9">
    <location>
        <begin position="1615"/>
        <end position="1626"/>
    </location>
</feature>